<dbReference type="PANTHER" id="PTHR33162:SF1">
    <property type="entry name" value="SEC-INDEPENDENT PROTEIN TRANSLOCASE PROTEIN TATA, CHLOROPLASTIC"/>
    <property type="match status" value="1"/>
</dbReference>
<evidence type="ECO:0000256" key="3">
    <source>
        <dbReference type="ARBA" id="ARBA00022692"/>
    </source>
</evidence>
<feature type="region of interest" description="Disordered" evidence="8">
    <location>
        <begin position="41"/>
        <end position="149"/>
    </location>
</feature>
<dbReference type="Pfam" id="PF02416">
    <property type="entry name" value="TatA_B_E"/>
    <property type="match status" value="1"/>
</dbReference>
<evidence type="ECO:0000256" key="4">
    <source>
        <dbReference type="ARBA" id="ARBA00022927"/>
    </source>
</evidence>
<accession>A0A6J4HM48</accession>
<protein>
    <recommendedName>
        <fullName evidence="11">Sec-independent protein translocase protein TatA</fullName>
    </recommendedName>
</protein>
<evidence type="ECO:0000313" key="10">
    <source>
        <dbReference type="EMBL" id="CAA9228296.1"/>
    </source>
</evidence>
<feature type="compositionally biased region" description="Polar residues" evidence="8">
    <location>
        <begin position="97"/>
        <end position="106"/>
    </location>
</feature>
<comment type="subcellular location">
    <subcellularLocation>
        <location evidence="1">Membrane</location>
        <topology evidence="1">Single-pass membrane protein</topology>
    </subcellularLocation>
</comment>
<keyword evidence="4" id="KW-0653">Protein transport</keyword>
<reference evidence="10" key="1">
    <citation type="submission" date="2020-02" db="EMBL/GenBank/DDBJ databases">
        <authorList>
            <person name="Meier V. D."/>
        </authorList>
    </citation>
    <scope>NUCLEOTIDE SEQUENCE</scope>
    <source>
        <strain evidence="10">AVDCRST_MAG10</strain>
    </source>
</reference>
<dbReference type="GO" id="GO:0016020">
    <property type="term" value="C:membrane"/>
    <property type="evidence" value="ECO:0007669"/>
    <property type="project" value="UniProtKB-SubCell"/>
</dbReference>
<dbReference type="AlphaFoldDB" id="A0A6J4HM48"/>
<dbReference type="Gene3D" id="1.20.5.3310">
    <property type="match status" value="1"/>
</dbReference>
<dbReference type="InterPro" id="IPR003369">
    <property type="entry name" value="TatA/B/E"/>
</dbReference>
<evidence type="ECO:0008006" key="11">
    <source>
        <dbReference type="Google" id="ProtNLM"/>
    </source>
</evidence>
<feature type="compositionally biased region" description="Pro residues" evidence="8">
    <location>
        <begin position="130"/>
        <end position="141"/>
    </location>
</feature>
<dbReference type="EMBL" id="CADCTB010000070">
    <property type="protein sequence ID" value="CAA9228296.1"/>
    <property type="molecule type" value="Genomic_DNA"/>
</dbReference>
<feature type="transmembrane region" description="Helical" evidence="9">
    <location>
        <begin position="6"/>
        <end position="22"/>
    </location>
</feature>
<sequence length="149" mass="15334">MPTSLGPAEIMVILVVALIVLGPKRLPEAGRQVGKAIAEVRKWSQGFQDEIRSVVDPDNSPPSYSQPQPGYQPPKPKVPAETPSAGEGEASKPPAETNGSSVTTGSHGLVSGPAPVDSGPTNWADEPTYSDPPAPTDPPGPSAGEPPRT</sequence>
<evidence type="ECO:0000256" key="2">
    <source>
        <dbReference type="ARBA" id="ARBA00022448"/>
    </source>
</evidence>
<keyword evidence="3 9" id="KW-0812">Transmembrane</keyword>
<dbReference type="PANTHER" id="PTHR33162">
    <property type="entry name" value="SEC-INDEPENDENT PROTEIN TRANSLOCASE PROTEIN TATA, CHLOROPLASTIC"/>
    <property type="match status" value="1"/>
</dbReference>
<gene>
    <name evidence="10" type="ORF">AVDCRST_MAG10-1031</name>
</gene>
<evidence type="ECO:0000256" key="7">
    <source>
        <dbReference type="ARBA" id="ARBA00023136"/>
    </source>
</evidence>
<name>A0A6J4HM48_9ACTN</name>
<evidence type="ECO:0000256" key="8">
    <source>
        <dbReference type="SAM" id="MobiDB-lite"/>
    </source>
</evidence>
<dbReference type="GO" id="GO:0015031">
    <property type="term" value="P:protein transport"/>
    <property type="evidence" value="ECO:0007669"/>
    <property type="project" value="UniProtKB-KW"/>
</dbReference>
<keyword evidence="7 9" id="KW-0472">Membrane</keyword>
<keyword evidence="2" id="KW-0813">Transport</keyword>
<evidence type="ECO:0000256" key="5">
    <source>
        <dbReference type="ARBA" id="ARBA00022989"/>
    </source>
</evidence>
<evidence type="ECO:0000256" key="9">
    <source>
        <dbReference type="SAM" id="Phobius"/>
    </source>
</evidence>
<keyword evidence="6" id="KW-0811">Translocation</keyword>
<dbReference type="PRINTS" id="PR01506">
    <property type="entry name" value="TATBPROTEIN"/>
</dbReference>
<evidence type="ECO:0000256" key="6">
    <source>
        <dbReference type="ARBA" id="ARBA00023010"/>
    </source>
</evidence>
<organism evidence="10">
    <name type="scientific">uncultured Acidimicrobiales bacterium</name>
    <dbReference type="NCBI Taxonomy" id="310071"/>
    <lineage>
        <taxon>Bacteria</taxon>
        <taxon>Bacillati</taxon>
        <taxon>Actinomycetota</taxon>
        <taxon>Acidimicrobiia</taxon>
        <taxon>Acidimicrobiales</taxon>
        <taxon>environmental samples</taxon>
    </lineage>
</organism>
<keyword evidence="5 9" id="KW-1133">Transmembrane helix</keyword>
<evidence type="ECO:0000256" key="1">
    <source>
        <dbReference type="ARBA" id="ARBA00004167"/>
    </source>
</evidence>
<proteinExistence type="predicted"/>